<dbReference type="GO" id="GO:0005615">
    <property type="term" value="C:extracellular space"/>
    <property type="evidence" value="ECO:0007669"/>
    <property type="project" value="TreeGrafter"/>
</dbReference>
<reference evidence="5" key="1">
    <citation type="submission" date="2020-08" db="EMBL/GenBank/DDBJ databases">
        <title>Genome sequencing and assembly of the red palm weevil Rhynchophorus ferrugineus.</title>
        <authorList>
            <person name="Dias G.B."/>
            <person name="Bergman C.M."/>
            <person name="Manee M."/>
        </authorList>
    </citation>
    <scope>NUCLEOTIDE SEQUENCE</scope>
    <source>
        <strain evidence="5">AA-2017</strain>
        <tissue evidence="5">Whole larva</tissue>
    </source>
</reference>
<dbReference type="SUPFAM" id="SSF50242">
    <property type="entry name" value="TIMP-like"/>
    <property type="match status" value="1"/>
</dbReference>
<evidence type="ECO:0000313" key="5">
    <source>
        <dbReference type="EMBL" id="KAF7263828.1"/>
    </source>
</evidence>
<comment type="caution">
    <text evidence="5">The sequence shown here is derived from an EMBL/GenBank/DDBJ whole genome shotgun (WGS) entry which is preliminary data.</text>
</comment>
<sequence length="138" mass="15482">MSEKGSVALKSGVLHTAIDESVCGVTLKPGATYVLSGRIVNLKARINLCGMAMEWKTTTRRQRKGLRMLYEQGCNCTISKNKISKDGCQYKNSCDDLYGICSRQRNGSCHWIRNPVLAKCRLETRNATLAHIRKNQIF</sequence>
<dbReference type="GO" id="GO:0002020">
    <property type="term" value="F:protease binding"/>
    <property type="evidence" value="ECO:0007669"/>
    <property type="project" value="TreeGrafter"/>
</dbReference>
<dbReference type="OrthoDB" id="6041373at2759"/>
<keyword evidence="3" id="KW-1015">Disulfide bond</keyword>
<keyword evidence="6" id="KW-1185">Reference proteome</keyword>
<dbReference type="GO" id="GO:0008191">
    <property type="term" value="F:metalloendopeptidase inhibitor activity"/>
    <property type="evidence" value="ECO:0007669"/>
    <property type="project" value="InterPro"/>
</dbReference>
<feature type="domain" description="NTR" evidence="4">
    <location>
        <begin position="1"/>
        <end position="74"/>
    </location>
</feature>
<dbReference type="InterPro" id="IPR008993">
    <property type="entry name" value="TIMP-like_OB-fold"/>
</dbReference>
<protein>
    <recommendedName>
        <fullName evidence="4">NTR domain-containing protein</fullName>
    </recommendedName>
</protein>
<evidence type="ECO:0000256" key="1">
    <source>
        <dbReference type="ARBA" id="ARBA00004613"/>
    </source>
</evidence>
<dbReference type="Gene3D" id="2.40.50.120">
    <property type="match status" value="1"/>
</dbReference>
<dbReference type="InterPro" id="IPR001820">
    <property type="entry name" value="TIMP"/>
</dbReference>
<gene>
    <name evidence="5" type="ORF">GWI33_001065</name>
</gene>
<dbReference type="EMBL" id="JAACXV010019228">
    <property type="protein sequence ID" value="KAF7263828.1"/>
    <property type="molecule type" value="Genomic_DNA"/>
</dbReference>
<organism evidence="5 6">
    <name type="scientific">Rhynchophorus ferrugineus</name>
    <name type="common">Red palm weevil</name>
    <name type="synonym">Curculio ferrugineus</name>
    <dbReference type="NCBI Taxonomy" id="354439"/>
    <lineage>
        <taxon>Eukaryota</taxon>
        <taxon>Metazoa</taxon>
        <taxon>Ecdysozoa</taxon>
        <taxon>Arthropoda</taxon>
        <taxon>Hexapoda</taxon>
        <taxon>Insecta</taxon>
        <taxon>Pterygota</taxon>
        <taxon>Neoptera</taxon>
        <taxon>Endopterygota</taxon>
        <taxon>Coleoptera</taxon>
        <taxon>Polyphaga</taxon>
        <taxon>Cucujiformia</taxon>
        <taxon>Curculionidae</taxon>
        <taxon>Dryophthorinae</taxon>
        <taxon>Rhynchophorus</taxon>
    </lineage>
</organism>
<dbReference type="InterPro" id="IPR001134">
    <property type="entry name" value="Netrin_domain"/>
</dbReference>
<evidence type="ECO:0000313" key="6">
    <source>
        <dbReference type="Proteomes" id="UP000625711"/>
    </source>
</evidence>
<proteinExistence type="predicted"/>
<dbReference type="Proteomes" id="UP000625711">
    <property type="component" value="Unassembled WGS sequence"/>
</dbReference>
<evidence type="ECO:0000256" key="3">
    <source>
        <dbReference type="ARBA" id="ARBA00023157"/>
    </source>
</evidence>
<name>A0A834HLF9_RHYFE</name>
<dbReference type="PANTHER" id="PTHR11844">
    <property type="entry name" value="METALLOPROTEASE INHIBITOR"/>
    <property type="match status" value="1"/>
</dbReference>
<dbReference type="Pfam" id="PF00965">
    <property type="entry name" value="TIMP"/>
    <property type="match status" value="1"/>
</dbReference>
<accession>A0A834HLF9</accession>
<dbReference type="AlphaFoldDB" id="A0A834HLF9"/>
<dbReference type="GO" id="GO:0031012">
    <property type="term" value="C:extracellular matrix"/>
    <property type="evidence" value="ECO:0007669"/>
    <property type="project" value="TreeGrafter"/>
</dbReference>
<keyword evidence="2" id="KW-0964">Secreted</keyword>
<dbReference type="PANTHER" id="PTHR11844:SF33">
    <property type="entry name" value="TISSUE INHIBITOR OF METALLOPROTEINASE"/>
    <property type="match status" value="1"/>
</dbReference>
<dbReference type="GO" id="GO:0051045">
    <property type="term" value="P:negative regulation of membrane protein ectodomain proteolysis"/>
    <property type="evidence" value="ECO:0007669"/>
    <property type="project" value="TreeGrafter"/>
</dbReference>
<comment type="subcellular location">
    <subcellularLocation>
        <location evidence="1">Secreted</location>
    </subcellularLocation>
</comment>
<evidence type="ECO:0000259" key="4">
    <source>
        <dbReference type="PROSITE" id="PS50189"/>
    </source>
</evidence>
<dbReference type="PROSITE" id="PS50189">
    <property type="entry name" value="NTR"/>
    <property type="match status" value="1"/>
</dbReference>
<dbReference type="SMART" id="SM00206">
    <property type="entry name" value="NTR"/>
    <property type="match status" value="1"/>
</dbReference>
<evidence type="ECO:0000256" key="2">
    <source>
        <dbReference type="ARBA" id="ARBA00022525"/>
    </source>
</evidence>